<reference evidence="2" key="1">
    <citation type="submission" date="2022-10" db="EMBL/GenBank/DDBJ databases">
        <title>Tapping the CABI collections for fungal endophytes: first genome assemblies for Collariella, Neodidymelliopsis, Ascochyta clinopodiicola, Didymella pomorum, Didymosphaeria variabile, Neocosmospora piperis and Neocucurbitaria cava.</title>
        <authorList>
            <person name="Hill R."/>
        </authorList>
    </citation>
    <scope>NUCLEOTIDE SEQUENCE</scope>
    <source>
        <strain evidence="2">IMI 360193</strain>
    </source>
</reference>
<feature type="compositionally biased region" description="Basic and acidic residues" evidence="1">
    <location>
        <begin position="95"/>
        <end position="104"/>
    </location>
</feature>
<proteinExistence type="predicted"/>
<accession>A0A9W9C2R8</accession>
<sequence length="155" mass="16787">MSAESTPISAARFAAALNDLPISSLYAKHTELTNSITHLESSNKQLEDFARENDDRDCYEALLENRQVMKSFNERMELIRKEVEAVRGLPWRPQNEGEVRKEEGAIGLNGATPIQNGTDSTASTAPAASTAPSAAQGQTNCSSAQIGDDEEGVYL</sequence>
<gene>
    <name evidence="2" type="ORF">N0V87_001567</name>
</gene>
<name>A0A9W9C2R8_9PLEO</name>
<keyword evidence="3" id="KW-1185">Reference proteome</keyword>
<dbReference type="OrthoDB" id="548474at2759"/>
<evidence type="ECO:0000256" key="1">
    <source>
        <dbReference type="SAM" id="MobiDB-lite"/>
    </source>
</evidence>
<dbReference type="GO" id="GO:0070682">
    <property type="term" value="P:proteasome regulatory particle assembly"/>
    <property type="evidence" value="ECO:0007669"/>
    <property type="project" value="InterPro"/>
</dbReference>
<dbReference type="EMBL" id="JAPEUV010000009">
    <property type="protein sequence ID" value="KAJ4341902.1"/>
    <property type="molecule type" value="Genomic_DNA"/>
</dbReference>
<dbReference type="PANTHER" id="PTHR40422">
    <property type="entry name" value="TRANSLATION MACHINERY-ASSOCIATED PROTEIN 17"/>
    <property type="match status" value="1"/>
</dbReference>
<protein>
    <submittedName>
        <fullName evidence="2">Uncharacterized protein</fullName>
    </submittedName>
</protein>
<feature type="compositionally biased region" description="Polar residues" evidence="1">
    <location>
        <begin position="136"/>
        <end position="145"/>
    </location>
</feature>
<dbReference type="InterPro" id="IPR038966">
    <property type="entry name" value="TMA17"/>
</dbReference>
<dbReference type="Proteomes" id="UP001140562">
    <property type="component" value="Unassembled WGS sequence"/>
</dbReference>
<feature type="region of interest" description="Disordered" evidence="1">
    <location>
        <begin position="92"/>
        <end position="155"/>
    </location>
</feature>
<evidence type="ECO:0000313" key="3">
    <source>
        <dbReference type="Proteomes" id="UP001140562"/>
    </source>
</evidence>
<comment type="caution">
    <text evidence="2">The sequence shown here is derived from an EMBL/GenBank/DDBJ whole genome shotgun (WGS) entry which is preliminary data.</text>
</comment>
<dbReference type="AlphaFoldDB" id="A0A9W9C2R8"/>
<dbReference type="GO" id="GO:0030674">
    <property type="term" value="F:protein-macromolecule adaptor activity"/>
    <property type="evidence" value="ECO:0007669"/>
    <property type="project" value="TreeGrafter"/>
</dbReference>
<dbReference type="PANTHER" id="PTHR40422:SF1">
    <property type="entry name" value="TRANSLATION MACHINERY-ASSOCIATED PROTEIN 17"/>
    <property type="match status" value="1"/>
</dbReference>
<evidence type="ECO:0000313" key="2">
    <source>
        <dbReference type="EMBL" id="KAJ4341902.1"/>
    </source>
</evidence>
<feature type="compositionally biased region" description="Low complexity" evidence="1">
    <location>
        <begin position="120"/>
        <end position="135"/>
    </location>
</feature>
<organism evidence="2 3">
    <name type="scientific">Didymella glomerata</name>
    <dbReference type="NCBI Taxonomy" id="749621"/>
    <lineage>
        <taxon>Eukaryota</taxon>
        <taxon>Fungi</taxon>
        <taxon>Dikarya</taxon>
        <taxon>Ascomycota</taxon>
        <taxon>Pezizomycotina</taxon>
        <taxon>Dothideomycetes</taxon>
        <taxon>Pleosporomycetidae</taxon>
        <taxon>Pleosporales</taxon>
        <taxon>Pleosporineae</taxon>
        <taxon>Didymellaceae</taxon>
        <taxon>Didymella</taxon>
    </lineage>
</organism>